<sequence length="65" mass="7200">MDCAERSFLDFTIGVVCLFVTGLVIAFFLYLYKTRKIVGQFAARRDLREPQPARALNGGGFAAVV</sequence>
<reference evidence="2 3" key="1">
    <citation type="journal article" date="2014" name="Mol. Plant Pathol.">
        <title>Deep sequencing reveals a novel closterovirus associated with wild rose leaf rosette disease.</title>
        <authorList>
            <person name="He Y."/>
            <person name="Yang Z."/>
            <person name="Hong N."/>
            <person name="Wang G."/>
            <person name="Ning G."/>
            <person name="Xu W."/>
        </authorList>
    </citation>
    <scope>NUCLEOTIDE SEQUENCE [LARGE SCALE GENOMIC DNA]</scope>
    <source>
        <strain evidence="2">RLRaV-CWR.1</strain>
    </source>
</reference>
<dbReference type="KEGG" id="vg:20465052"/>
<organism evidence="2 3">
    <name type="scientific">Rose leaf rosette-associated virus</name>
    <dbReference type="NCBI Taxonomy" id="1543207"/>
    <lineage>
        <taxon>Viruses</taxon>
        <taxon>Riboviria</taxon>
        <taxon>Orthornavirae</taxon>
        <taxon>Kitrinoviricota</taxon>
        <taxon>Alsuviricetes</taxon>
        <taxon>Martellivirales</taxon>
        <taxon>Closteroviridae</taxon>
        <taxon>Closterovirus</taxon>
        <taxon>Closterovirus rosafolium</taxon>
    </lineage>
</organism>
<name>A0A088MGH1_9CLOS</name>
<accession>A0A088MGH1</accession>
<protein>
    <submittedName>
        <fullName evidence="2">Uncharacterized protein</fullName>
    </submittedName>
</protein>
<keyword evidence="1" id="KW-0472">Membrane</keyword>
<dbReference type="RefSeq" id="YP_009058931.1">
    <property type="nucleotide sequence ID" value="NC_024906.1"/>
</dbReference>
<keyword evidence="3" id="KW-1185">Reference proteome</keyword>
<feature type="transmembrane region" description="Helical" evidence="1">
    <location>
        <begin position="12"/>
        <end position="32"/>
    </location>
</feature>
<dbReference type="Proteomes" id="UP000204080">
    <property type="component" value="Segment"/>
</dbReference>
<evidence type="ECO:0000313" key="2">
    <source>
        <dbReference type="EMBL" id="AIN39539.1"/>
    </source>
</evidence>
<proteinExistence type="predicted"/>
<keyword evidence="1" id="KW-0812">Transmembrane</keyword>
<dbReference type="EMBL" id="KJ748003">
    <property type="protein sequence ID" value="AIN39539.1"/>
    <property type="molecule type" value="Genomic_RNA"/>
</dbReference>
<evidence type="ECO:0000256" key="1">
    <source>
        <dbReference type="SAM" id="Phobius"/>
    </source>
</evidence>
<keyword evidence="1" id="KW-1133">Transmembrane helix</keyword>
<evidence type="ECO:0000313" key="3">
    <source>
        <dbReference type="Proteomes" id="UP000204080"/>
    </source>
</evidence>
<dbReference type="GeneID" id="20465052"/>